<evidence type="ECO:0000313" key="1">
    <source>
        <dbReference type="EMBL" id="MCI73894.1"/>
    </source>
</evidence>
<keyword evidence="2" id="KW-1185">Reference proteome</keyword>
<protein>
    <submittedName>
        <fullName evidence="1">Uncharacterized protein</fullName>
    </submittedName>
</protein>
<dbReference type="AlphaFoldDB" id="A0A392UMM2"/>
<comment type="caution">
    <text evidence="1">The sequence shown here is derived from an EMBL/GenBank/DDBJ whole genome shotgun (WGS) entry which is preliminary data.</text>
</comment>
<dbReference type="Proteomes" id="UP000265520">
    <property type="component" value="Unassembled WGS sequence"/>
</dbReference>
<accession>A0A392UMM2</accession>
<sequence length="30" mass="3231">AWVVARKGLPRIISLSFAKSMSILMGMPGL</sequence>
<evidence type="ECO:0000313" key="2">
    <source>
        <dbReference type="Proteomes" id="UP000265520"/>
    </source>
</evidence>
<feature type="non-terminal residue" evidence="1">
    <location>
        <position position="1"/>
    </location>
</feature>
<dbReference type="EMBL" id="LXQA010848721">
    <property type="protein sequence ID" value="MCI73894.1"/>
    <property type="molecule type" value="Genomic_DNA"/>
</dbReference>
<reference evidence="1 2" key="1">
    <citation type="journal article" date="2018" name="Front. Plant Sci.">
        <title>Red Clover (Trifolium pratense) and Zigzag Clover (T. medium) - A Picture of Genomic Similarities and Differences.</title>
        <authorList>
            <person name="Dluhosova J."/>
            <person name="Istvanek J."/>
            <person name="Nedelnik J."/>
            <person name="Repkova J."/>
        </authorList>
    </citation>
    <scope>NUCLEOTIDE SEQUENCE [LARGE SCALE GENOMIC DNA]</scope>
    <source>
        <strain evidence="2">cv. 10/8</strain>
        <tissue evidence="1">Leaf</tissue>
    </source>
</reference>
<proteinExistence type="predicted"/>
<organism evidence="1 2">
    <name type="scientific">Trifolium medium</name>
    <dbReference type="NCBI Taxonomy" id="97028"/>
    <lineage>
        <taxon>Eukaryota</taxon>
        <taxon>Viridiplantae</taxon>
        <taxon>Streptophyta</taxon>
        <taxon>Embryophyta</taxon>
        <taxon>Tracheophyta</taxon>
        <taxon>Spermatophyta</taxon>
        <taxon>Magnoliopsida</taxon>
        <taxon>eudicotyledons</taxon>
        <taxon>Gunneridae</taxon>
        <taxon>Pentapetalae</taxon>
        <taxon>rosids</taxon>
        <taxon>fabids</taxon>
        <taxon>Fabales</taxon>
        <taxon>Fabaceae</taxon>
        <taxon>Papilionoideae</taxon>
        <taxon>50 kb inversion clade</taxon>
        <taxon>NPAAA clade</taxon>
        <taxon>Hologalegina</taxon>
        <taxon>IRL clade</taxon>
        <taxon>Trifolieae</taxon>
        <taxon>Trifolium</taxon>
    </lineage>
</organism>
<name>A0A392UMM2_9FABA</name>